<evidence type="ECO:0000313" key="1">
    <source>
        <dbReference type="EMBL" id="VFJ91563.1"/>
    </source>
</evidence>
<proteinExistence type="predicted"/>
<dbReference type="EMBL" id="CAADFH010000017">
    <property type="protein sequence ID" value="VFJ91563.1"/>
    <property type="molecule type" value="Genomic_DNA"/>
</dbReference>
<protein>
    <submittedName>
        <fullName evidence="1">Uncharacterized protein</fullName>
    </submittedName>
</protein>
<accession>A0A450UG98</accession>
<name>A0A450UG98_9GAMM</name>
<dbReference type="AlphaFoldDB" id="A0A450UG98"/>
<organism evidence="1">
    <name type="scientific">Candidatus Kentrum sp. LFY</name>
    <dbReference type="NCBI Taxonomy" id="2126342"/>
    <lineage>
        <taxon>Bacteria</taxon>
        <taxon>Pseudomonadati</taxon>
        <taxon>Pseudomonadota</taxon>
        <taxon>Gammaproteobacteria</taxon>
        <taxon>Candidatus Kentrum</taxon>
    </lineage>
</organism>
<gene>
    <name evidence="1" type="ORF">BECKLFY1418A_GA0070994_10172</name>
</gene>
<reference evidence="1" key="1">
    <citation type="submission" date="2019-02" db="EMBL/GenBank/DDBJ databases">
        <authorList>
            <person name="Gruber-Vodicka R. H."/>
            <person name="Seah K. B. B."/>
        </authorList>
    </citation>
    <scope>NUCLEOTIDE SEQUENCE</scope>
    <source>
        <strain evidence="1">BECK_M6</strain>
    </source>
</reference>
<sequence>MIYRIDSTRPAFKILKFQPGLNVLLARKETKASDKQTRNRADKTSVIEIVHFLTDADVGNASLFREKSLVDVTFAHGIRFEWTENSGRTEL</sequence>